<dbReference type="InterPro" id="IPR050090">
    <property type="entry name" value="Tyrosine_recombinase_XerCD"/>
</dbReference>
<dbReference type="Pfam" id="PF00589">
    <property type="entry name" value="Phage_integrase"/>
    <property type="match status" value="1"/>
</dbReference>
<dbReference type="GO" id="GO:0015074">
    <property type="term" value="P:DNA integration"/>
    <property type="evidence" value="ECO:0007669"/>
    <property type="project" value="InterPro"/>
</dbReference>
<dbReference type="GO" id="GO:0003677">
    <property type="term" value="F:DNA binding"/>
    <property type="evidence" value="ECO:0007669"/>
    <property type="project" value="UniProtKB-KW"/>
</dbReference>
<accession>A0A660DX36</accession>
<dbReference type="PANTHER" id="PTHR30349">
    <property type="entry name" value="PHAGE INTEGRASE-RELATED"/>
    <property type="match status" value="1"/>
</dbReference>
<dbReference type="InterPro" id="IPR002104">
    <property type="entry name" value="Integrase_catalytic"/>
</dbReference>
<dbReference type="SUPFAM" id="SSF56349">
    <property type="entry name" value="DNA breaking-rejoining enzymes"/>
    <property type="match status" value="1"/>
</dbReference>
<reference evidence="5 6" key="1">
    <citation type="submission" date="2018-11" db="EMBL/GenBank/DDBJ databases">
        <authorList>
            <person name="Wuyts S."/>
        </authorList>
    </citation>
    <scope>NUCLEOTIDE SEQUENCE [LARGE SCALE GENOMIC DNA]</scope>
    <source>
        <strain evidence="5">Lactobacillus mudanjiangensis AMBF249</strain>
    </source>
</reference>
<dbReference type="InterPro" id="IPR013762">
    <property type="entry name" value="Integrase-like_cat_sf"/>
</dbReference>
<keyword evidence="2" id="KW-0238">DNA-binding</keyword>
<gene>
    <name evidence="5" type="ORF">MUDAN_MDHGFNIF_02730</name>
</gene>
<dbReference type="Gene3D" id="1.10.443.10">
    <property type="entry name" value="Intergrase catalytic core"/>
    <property type="match status" value="1"/>
</dbReference>
<sequence>MRKWEALKRHPGIYQYSTQKGKRYGARRGYTDLYGKRQEWTRSGFLSWRDADVALNQIELKISDGSLAQVHGASITLDTYFQQIYNRKIKLKIWRKSTAKGMKNYYTEWFKEPFGHQNIDDISRINYQHYLDEISTKNLAKSTISRIDSVMQLIMNDAETNDIIAKNRLRHMDINGREPRKQSLEPAEYEKYVRYAKEHLSKYYFCMIYLLTLGERRSELMGMRTRSSFKFDYDDVNKRDICGITFNLGRTPDAPEGGPLKTPSAYRTIWVYGDIVDMIKYAISYSDSILTNLGQPVPDDHFLWLNPTTGKPFHPAQPSTLMLRISKKCGIKVHPHQLRHYFATNAKTDNLPDMDVMHWLGHANIQQTNDYTRPTQRGAMGVFEGISKNI</sequence>
<dbReference type="RefSeq" id="WP_225426004.1">
    <property type="nucleotide sequence ID" value="NZ_UYIG01000068.1"/>
</dbReference>
<dbReference type="Proteomes" id="UP000289996">
    <property type="component" value="Unassembled WGS sequence"/>
</dbReference>
<dbReference type="Gene3D" id="1.10.150.130">
    <property type="match status" value="1"/>
</dbReference>
<evidence type="ECO:0000313" key="6">
    <source>
        <dbReference type="Proteomes" id="UP000289996"/>
    </source>
</evidence>
<organism evidence="5 6">
    <name type="scientific">Lactiplantibacillus mudanjiangensis</name>
    <dbReference type="NCBI Taxonomy" id="1296538"/>
    <lineage>
        <taxon>Bacteria</taxon>
        <taxon>Bacillati</taxon>
        <taxon>Bacillota</taxon>
        <taxon>Bacilli</taxon>
        <taxon>Lactobacillales</taxon>
        <taxon>Lactobacillaceae</taxon>
        <taxon>Lactiplantibacillus</taxon>
    </lineage>
</organism>
<dbReference type="EMBL" id="UYIG01000068">
    <property type="protein sequence ID" value="VDG27913.1"/>
    <property type="molecule type" value="Genomic_DNA"/>
</dbReference>
<dbReference type="PANTHER" id="PTHR30349:SF41">
    <property type="entry name" value="INTEGRASE_RECOMBINASE PROTEIN MJ0367-RELATED"/>
    <property type="match status" value="1"/>
</dbReference>
<dbReference type="GO" id="GO:0006310">
    <property type="term" value="P:DNA recombination"/>
    <property type="evidence" value="ECO:0007669"/>
    <property type="project" value="UniProtKB-KW"/>
</dbReference>
<dbReference type="AlphaFoldDB" id="A0A660DX36"/>
<evidence type="ECO:0000256" key="2">
    <source>
        <dbReference type="ARBA" id="ARBA00023125"/>
    </source>
</evidence>
<evidence type="ECO:0000313" key="5">
    <source>
        <dbReference type="EMBL" id="VDG27913.1"/>
    </source>
</evidence>
<evidence type="ECO:0000259" key="4">
    <source>
        <dbReference type="PROSITE" id="PS51898"/>
    </source>
</evidence>
<dbReference type="PROSITE" id="PS51898">
    <property type="entry name" value="TYR_RECOMBINASE"/>
    <property type="match status" value="1"/>
</dbReference>
<proteinExistence type="inferred from homology"/>
<protein>
    <submittedName>
        <fullName evidence="5">Integrase [Lactobacillus plantarum subsp. plantarum ST-III]</fullName>
    </submittedName>
</protein>
<evidence type="ECO:0000256" key="1">
    <source>
        <dbReference type="ARBA" id="ARBA00008857"/>
    </source>
</evidence>
<keyword evidence="3" id="KW-0233">DNA recombination</keyword>
<comment type="similarity">
    <text evidence="1">Belongs to the 'phage' integrase family.</text>
</comment>
<dbReference type="InterPro" id="IPR010998">
    <property type="entry name" value="Integrase_recombinase_N"/>
</dbReference>
<name>A0A660DX36_9LACO</name>
<feature type="domain" description="Tyr recombinase" evidence="4">
    <location>
        <begin position="177"/>
        <end position="384"/>
    </location>
</feature>
<evidence type="ECO:0000256" key="3">
    <source>
        <dbReference type="ARBA" id="ARBA00023172"/>
    </source>
</evidence>
<dbReference type="InterPro" id="IPR011010">
    <property type="entry name" value="DNA_brk_join_enz"/>
</dbReference>
<keyword evidence="6" id="KW-1185">Reference proteome</keyword>